<dbReference type="SUPFAM" id="SSF52402">
    <property type="entry name" value="Adenine nucleotide alpha hydrolases-like"/>
    <property type="match status" value="1"/>
</dbReference>
<dbReference type="InterPro" id="IPR006426">
    <property type="entry name" value="Asn_synth_AEB"/>
</dbReference>
<evidence type="ECO:0000256" key="7">
    <source>
        <dbReference type="ARBA" id="ARBA00048741"/>
    </source>
</evidence>
<dbReference type="NCBIfam" id="TIGR01536">
    <property type="entry name" value="asn_synth_AEB"/>
    <property type="match status" value="1"/>
</dbReference>
<keyword evidence="4 8" id="KW-0547">Nucleotide-binding</keyword>
<dbReference type="Pfam" id="PF13537">
    <property type="entry name" value="GATase_7"/>
    <property type="match status" value="1"/>
</dbReference>
<feature type="domain" description="Glutamine amidotransferase type-2" evidence="9">
    <location>
        <begin position="2"/>
        <end position="250"/>
    </location>
</feature>
<dbReference type="InterPro" id="IPR017932">
    <property type="entry name" value="GATase_2_dom"/>
</dbReference>
<dbReference type="AlphaFoldDB" id="A0A932FXB8"/>
<dbReference type="EC" id="6.3.5.4" evidence="3"/>
<dbReference type="InterPro" id="IPR033738">
    <property type="entry name" value="AsnB_N"/>
</dbReference>
<evidence type="ECO:0000259" key="9">
    <source>
        <dbReference type="PROSITE" id="PS51278"/>
    </source>
</evidence>
<dbReference type="EMBL" id="JACPRF010000017">
    <property type="protein sequence ID" value="MBI2875339.1"/>
    <property type="molecule type" value="Genomic_DNA"/>
</dbReference>
<comment type="pathway">
    <text evidence="1">Amino-acid biosynthesis; L-asparagine biosynthesis; L-asparagine from L-aspartate (L-Gln route): step 1/1.</text>
</comment>
<dbReference type="GO" id="GO:0005829">
    <property type="term" value="C:cytosol"/>
    <property type="evidence" value="ECO:0007669"/>
    <property type="project" value="TreeGrafter"/>
</dbReference>
<dbReference type="GO" id="GO:0005524">
    <property type="term" value="F:ATP binding"/>
    <property type="evidence" value="ECO:0007669"/>
    <property type="project" value="UniProtKB-KW"/>
</dbReference>
<dbReference type="Pfam" id="PF00733">
    <property type="entry name" value="Asn_synthase"/>
    <property type="match status" value="1"/>
</dbReference>
<dbReference type="Gene3D" id="3.60.20.10">
    <property type="entry name" value="Glutamine Phosphoribosylpyrophosphate, subunit 1, domain 1"/>
    <property type="match status" value="1"/>
</dbReference>
<keyword evidence="5 8" id="KW-0067">ATP-binding</keyword>
<evidence type="ECO:0000256" key="5">
    <source>
        <dbReference type="ARBA" id="ARBA00022840"/>
    </source>
</evidence>
<reference evidence="10" key="1">
    <citation type="submission" date="2020-07" db="EMBL/GenBank/DDBJ databases">
        <title>Huge and variable diversity of episymbiotic CPR bacteria and DPANN archaea in groundwater ecosystems.</title>
        <authorList>
            <person name="He C.Y."/>
            <person name="Keren R."/>
            <person name="Whittaker M."/>
            <person name="Farag I.F."/>
            <person name="Doudna J."/>
            <person name="Cate J.H.D."/>
            <person name="Banfield J.F."/>
        </authorList>
    </citation>
    <scope>NUCLEOTIDE SEQUENCE</scope>
    <source>
        <strain evidence="10">NC_groundwater_672_Ag_B-0.1um_62_36</strain>
    </source>
</reference>
<accession>A0A932FXB8</accession>
<protein>
    <recommendedName>
        <fullName evidence="3">asparagine synthase (glutamine-hydrolyzing)</fullName>
        <ecNumber evidence="3">6.3.5.4</ecNumber>
    </recommendedName>
</protein>
<dbReference type="InterPro" id="IPR051786">
    <property type="entry name" value="ASN_synthetase/amidase"/>
</dbReference>
<evidence type="ECO:0000256" key="4">
    <source>
        <dbReference type="ARBA" id="ARBA00022741"/>
    </source>
</evidence>
<feature type="binding site" evidence="8">
    <location>
        <position position="137"/>
    </location>
    <ligand>
        <name>L-glutamine</name>
        <dbReference type="ChEBI" id="CHEBI:58359"/>
    </ligand>
</feature>
<dbReference type="InterPro" id="IPR014729">
    <property type="entry name" value="Rossmann-like_a/b/a_fold"/>
</dbReference>
<comment type="catalytic activity">
    <reaction evidence="7">
        <text>L-aspartate + L-glutamine + ATP + H2O = L-asparagine + L-glutamate + AMP + diphosphate + H(+)</text>
        <dbReference type="Rhea" id="RHEA:12228"/>
        <dbReference type="ChEBI" id="CHEBI:15377"/>
        <dbReference type="ChEBI" id="CHEBI:15378"/>
        <dbReference type="ChEBI" id="CHEBI:29985"/>
        <dbReference type="ChEBI" id="CHEBI:29991"/>
        <dbReference type="ChEBI" id="CHEBI:30616"/>
        <dbReference type="ChEBI" id="CHEBI:33019"/>
        <dbReference type="ChEBI" id="CHEBI:58048"/>
        <dbReference type="ChEBI" id="CHEBI:58359"/>
        <dbReference type="ChEBI" id="CHEBI:456215"/>
        <dbReference type="EC" id="6.3.5.4"/>
    </reaction>
</comment>
<dbReference type="PANTHER" id="PTHR43284:SF1">
    <property type="entry name" value="ASPARAGINE SYNTHETASE"/>
    <property type="match status" value="1"/>
</dbReference>
<dbReference type="GO" id="GO:0004066">
    <property type="term" value="F:asparagine synthase (glutamine-hydrolyzing) activity"/>
    <property type="evidence" value="ECO:0007669"/>
    <property type="project" value="UniProtKB-EC"/>
</dbReference>
<keyword evidence="10" id="KW-0436">Ligase</keyword>
<evidence type="ECO:0000313" key="11">
    <source>
        <dbReference type="Proteomes" id="UP000769766"/>
    </source>
</evidence>
<evidence type="ECO:0000313" key="10">
    <source>
        <dbReference type="EMBL" id="MBI2875339.1"/>
    </source>
</evidence>
<name>A0A932FXB8_UNCTE</name>
<organism evidence="10 11">
    <name type="scientific">Tectimicrobiota bacterium</name>
    <dbReference type="NCBI Taxonomy" id="2528274"/>
    <lineage>
        <taxon>Bacteria</taxon>
        <taxon>Pseudomonadati</taxon>
        <taxon>Nitrospinota/Tectimicrobiota group</taxon>
        <taxon>Candidatus Tectimicrobiota</taxon>
    </lineage>
</organism>
<dbReference type="InterPro" id="IPR001962">
    <property type="entry name" value="Asn_synthase"/>
</dbReference>
<evidence type="ECO:0000256" key="8">
    <source>
        <dbReference type="PIRSR" id="PIRSR001589-2"/>
    </source>
</evidence>
<dbReference type="PANTHER" id="PTHR43284">
    <property type="entry name" value="ASPARAGINE SYNTHETASE (GLUTAMINE-HYDROLYZING)"/>
    <property type="match status" value="1"/>
</dbReference>
<dbReference type="CDD" id="cd01991">
    <property type="entry name" value="Asn_synthase_B_C"/>
    <property type="match status" value="1"/>
</dbReference>
<proteinExistence type="inferred from homology"/>
<dbReference type="InterPro" id="IPR029055">
    <property type="entry name" value="Ntn_hydrolases_N"/>
</dbReference>
<evidence type="ECO:0000256" key="3">
    <source>
        <dbReference type="ARBA" id="ARBA00012737"/>
    </source>
</evidence>
<comment type="caution">
    <text evidence="10">The sequence shown here is derived from an EMBL/GenBank/DDBJ whole genome shotgun (WGS) entry which is preliminary data.</text>
</comment>
<dbReference type="PROSITE" id="PS51278">
    <property type="entry name" value="GATASE_TYPE_2"/>
    <property type="match status" value="1"/>
</dbReference>
<comment type="similarity">
    <text evidence="2">Belongs to the asparagine synthetase family.</text>
</comment>
<evidence type="ECO:0000256" key="6">
    <source>
        <dbReference type="ARBA" id="ARBA00022962"/>
    </source>
</evidence>
<dbReference type="CDD" id="cd00712">
    <property type="entry name" value="AsnB"/>
    <property type="match status" value="1"/>
</dbReference>
<sequence>MCGIAGIHNLRGGSVPFFAIKKMCDAMAHRGPDDAGYVLFTRQGHWKELSELDFLRRSPDLYTDPFESTRPPGPERDYALALGHRRLSIIDLSPAGHQPMANENREIWIVYNGELYNFLELREALIQKGHRFTSRTDTEVILHLYEEHGEECVERLNGIFAFAIWDAKARKLLLARDRYGAKPLYYTQAGPCFLFASEIKALLECEGVSRELNPCALADYFTFQNTFGKTTLLKGISLLEPGHLLVLENGRMRSHAYWDFSFEVEEDRGEAYYTDQVRALLEKAVARQLIGDVPVGTYLSGGMDSGSMTALAARHVPRLMTFTGGFDLAHVSGLEATFDERVDAELMASTFGTEHYQMVIHAGDFEWALPQVIWHLEDLRVGMCYQTYYIARLASKFVKVVLAGTGGDEVFAGYPWRYRHVQEARTHAEFNQAYYRYWMRLIPEEDREAFFTREILYQLGDYSPYESFTAISERAREIADPIGKALYFEAKTFLHGLLVVEDKLSMAHSLEARVPLLDNDLIDRAMRIPKRHLINYTWHPDENMAGKYIFRKAMQGTLPDPILRKRKQGFSAPDQSWYRVNLIDYIRETLLSRDSLVLAYIQKRYIEKVLEDHVQGRINHRLLIWGLLSFEWWCRLIGPGSQGGAAADLLPEGSAVRRGLS</sequence>
<dbReference type="Gene3D" id="3.40.50.620">
    <property type="entry name" value="HUPs"/>
    <property type="match status" value="2"/>
</dbReference>
<dbReference type="GO" id="GO:0006529">
    <property type="term" value="P:asparagine biosynthetic process"/>
    <property type="evidence" value="ECO:0007669"/>
    <property type="project" value="InterPro"/>
</dbReference>
<gene>
    <name evidence="10" type="primary">asnB</name>
    <name evidence="10" type="ORF">HYY20_00475</name>
</gene>
<dbReference type="PIRSF" id="PIRSF001589">
    <property type="entry name" value="Asn_synthetase_glu-h"/>
    <property type="match status" value="1"/>
</dbReference>
<keyword evidence="6" id="KW-0315">Glutamine amidotransferase</keyword>
<dbReference type="SUPFAM" id="SSF56235">
    <property type="entry name" value="N-terminal nucleophile aminohydrolases (Ntn hydrolases)"/>
    <property type="match status" value="1"/>
</dbReference>
<evidence type="ECO:0000256" key="2">
    <source>
        <dbReference type="ARBA" id="ARBA00005752"/>
    </source>
</evidence>
<evidence type="ECO:0000256" key="1">
    <source>
        <dbReference type="ARBA" id="ARBA00005187"/>
    </source>
</evidence>
<dbReference type="Proteomes" id="UP000769766">
    <property type="component" value="Unassembled WGS sequence"/>
</dbReference>